<dbReference type="PANTHER" id="PTHR19328">
    <property type="entry name" value="HEDGEHOG-INTERACTING PROTEIN"/>
    <property type="match status" value="1"/>
</dbReference>
<dbReference type="Pfam" id="PF10967">
    <property type="entry name" value="DUF2769"/>
    <property type="match status" value="1"/>
</dbReference>
<protein>
    <recommendedName>
        <fullName evidence="1">Glucose/Sorbosone dehydrogenase domain-containing protein</fullName>
    </recommendedName>
</protein>
<proteinExistence type="predicted"/>
<name>F6D4L7_METPW</name>
<dbReference type="InterPro" id="IPR012938">
    <property type="entry name" value="Glc/Sorbosone_DH"/>
</dbReference>
<evidence type="ECO:0000259" key="1">
    <source>
        <dbReference type="Pfam" id="PF07995"/>
    </source>
</evidence>
<dbReference type="Pfam" id="PF07995">
    <property type="entry name" value="GSDH"/>
    <property type="match status" value="1"/>
</dbReference>
<dbReference type="eggNOG" id="arCOG02796">
    <property type="taxonomic scope" value="Archaea"/>
</dbReference>
<keyword evidence="3" id="KW-1185">Reference proteome</keyword>
<reference evidence="2 3" key="1">
    <citation type="journal article" date="2014" name="Int. J. Syst. Evol. Microbiol.">
        <title>Methanobacterium paludis sp. nov. and a novel strain of Methanobacterium lacus isolated from northern peatlands.</title>
        <authorList>
            <person name="Cadillo-Quiroz H."/>
            <person name="Brauer S.L."/>
            <person name="Goodson N."/>
            <person name="Yavitt J.B."/>
            <person name="Zinder S.H."/>
        </authorList>
    </citation>
    <scope>NUCLEOTIDE SEQUENCE [LARGE SCALE GENOMIC DNA]</scope>
    <source>
        <strain evidence="3">DSM 25820 / JCM 18151 / SWAN1</strain>
    </source>
</reference>
<dbReference type="AlphaFoldDB" id="F6D4L7"/>
<accession>F6D4L7</accession>
<dbReference type="Proteomes" id="UP000009231">
    <property type="component" value="Chromosome"/>
</dbReference>
<dbReference type="EMBL" id="CP002772">
    <property type="protein sequence ID" value="AEG19257.1"/>
    <property type="molecule type" value="Genomic_DNA"/>
</dbReference>
<dbReference type="PANTHER" id="PTHR19328:SF13">
    <property type="entry name" value="HIPL1 PROTEIN"/>
    <property type="match status" value="1"/>
</dbReference>
<evidence type="ECO:0000313" key="2">
    <source>
        <dbReference type="EMBL" id="AEG19257.1"/>
    </source>
</evidence>
<feature type="domain" description="Glucose/Sorbosone dehydrogenase" evidence="1">
    <location>
        <begin position="47"/>
        <end position="253"/>
    </location>
</feature>
<dbReference type="InterPro" id="IPR011042">
    <property type="entry name" value="6-blade_b-propeller_TolB-like"/>
</dbReference>
<dbReference type="eggNOG" id="arCOG03597">
    <property type="taxonomic scope" value="Archaea"/>
</dbReference>
<dbReference type="HOGENOM" id="CLU_604978_0_0_2"/>
<dbReference type="InterPro" id="IPR020075">
    <property type="entry name" value="Uncharacterised_AF2234"/>
</dbReference>
<gene>
    <name evidence="2" type="ordered locus">MSWAN_2250</name>
</gene>
<dbReference type="Gene3D" id="2.120.10.30">
    <property type="entry name" value="TolB, C-terminal domain"/>
    <property type="match status" value="1"/>
</dbReference>
<dbReference type="KEGG" id="mew:MSWAN_2250"/>
<evidence type="ECO:0000313" key="3">
    <source>
        <dbReference type="Proteomes" id="UP000009231"/>
    </source>
</evidence>
<organism evidence="2 3">
    <name type="scientific">Methanobacterium paludis (strain DSM 25820 / JCM 18151 / SWAN1)</name>
    <dbReference type="NCBI Taxonomy" id="868131"/>
    <lineage>
        <taxon>Archaea</taxon>
        <taxon>Methanobacteriati</taxon>
        <taxon>Methanobacteriota</taxon>
        <taxon>Methanomada group</taxon>
        <taxon>Methanobacteria</taxon>
        <taxon>Methanobacteriales</taxon>
        <taxon>Methanobacteriaceae</taxon>
        <taxon>Methanobacterium</taxon>
    </lineage>
</organism>
<sequence length="452" mass="49933">MVIGDLMDEDIKKRWWIFPGFKIETMVTGLDLPVNIAFVPKPTDNPDAPLLYVTELYGNIKAITNDWNVHTYAENLLNYEPNYEFPGTGESGVTGICVEPGTGDLFVSMIYEDEGNIKNKLVRTKSKNGLKMDSIETIIEDIPSIKAAHQIQAVSVGFDGKLYVNLGEGMINPEVAQDDTELRGKVLRMDLDGNIPEDNPDPKSPIYAKGFRNPFGAVWRESDKSLYISDNGPAYDDRVAKVEPGKNYGWPESMRKNSLFWTHLSQGITALDFMQNEEFPFEYDNELFVAFFGGAYVKGPGVKGKMIVKMKVNKDTSGVNSFDVFVRYTGENAASPCGIAFGPGGLYFTDLHGEGNGQTHTPSGNLFKVSSIIKAEGEILVPYTKENTDRCLCPGCPTRNECMGNRNERLFCAGGKTDCDPEKKGCLCGECPVQGEYGLVDFYYCAEGAAKK</sequence>
<dbReference type="SUPFAM" id="SSF50952">
    <property type="entry name" value="Soluble quinoprotein glucose dehydrogenase"/>
    <property type="match status" value="1"/>
</dbReference>
<dbReference type="InterPro" id="IPR011041">
    <property type="entry name" value="Quinoprot_gluc/sorb_DH_b-prop"/>
</dbReference>